<keyword evidence="4" id="KW-1185">Reference proteome</keyword>
<dbReference type="Proteomes" id="UP000199236">
    <property type="component" value="Unassembled WGS sequence"/>
</dbReference>
<proteinExistence type="predicted"/>
<dbReference type="SUPFAM" id="SSF50199">
    <property type="entry name" value="Staphylococcal nuclease"/>
    <property type="match status" value="1"/>
</dbReference>
<protein>
    <submittedName>
        <fullName evidence="3">Nuclease homologue</fullName>
    </submittedName>
</protein>
<reference evidence="3 4" key="1">
    <citation type="submission" date="2016-10" db="EMBL/GenBank/DDBJ databases">
        <authorList>
            <person name="de Groot N.N."/>
        </authorList>
    </citation>
    <scope>NUCLEOTIDE SEQUENCE [LARGE SCALE GENOMIC DNA]</scope>
    <source>
        <strain evidence="3 4">CGMCC 1.9157</strain>
    </source>
</reference>
<evidence type="ECO:0000313" key="3">
    <source>
        <dbReference type="EMBL" id="SFO06403.1"/>
    </source>
</evidence>
<name>A0A1I5E530_9HYPH</name>
<dbReference type="Pfam" id="PF00565">
    <property type="entry name" value="SNase"/>
    <property type="match status" value="1"/>
</dbReference>
<evidence type="ECO:0000313" key="4">
    <source>
        <dbReference type="Proteomes" id="UP000199236"/>
    </source>
</evidence>
<keyword evidence="1" id="KW-0732">Signal</keyword>
<dbReference type="RefSeq" id="WP_090070509.1">
    <property type="nucleotide sequence ID" value="NZ_FOVR01000003.1"/>
</dbReference>
<feature type="domain" description="TNase-like" evidence="2">
    <location>
        <begin position="28"/>
        <end position="117"/>
    </location>
</feature>
<accession>A0A1I5E530</accession>
<sequence length="128" mass="14247">MLRTSIVLLSFSVATSSVAMPVCGSGKRVTCVVDGDTFWLGGVKYRLKDVDTPEVRGKCRNERRLAKKATEALRGFLGRGEMQLTTYGRGYYGRVLVKVSIGGVDAGEWLIENGLARRWPDGEKWWCQ</sequence>
<organism evidence="3 4">
    <name type="scientific">Cohaesibacter marisflavi</name>
    <dbReference type="NCBI Taxonomy" id="655353"/>
    <lineage>
        <taxon>Bacteria</taxon>
        <taxon>Pseudomonadati</taxon>
        <taxon>Pseudomonadota</taxon>
        <taxon>Alphaproteobacteria</taxon>
        <taxon>Hyphomicrobiales</taxon>
        <taxon>Cohaesibacteraceae</taxon>
    </lineage>
</organism>
<feature type="chain" id="PRO_5011538749" evidence="1">
    <location>
        <begin position="20"/>
        <end position="128"/>
    </location>
</feature>
<dbReference type="InterPro" id="IPR016071">
    <property type="entry name" value="Staphylococal_nuclease_OB-fold"/>
</dbReference>
<dbReference type="STRING" id="655353.SAMN04488056_10327"/>
<dbReference type="OrthoDB" id="7469880at2"/>
<dbReference type="PROSITE" id="PS50830">
    <property type="entry name" value="TNASE_3"/>
    <property type="match status" value="1"/>
</dbReference>
<dbReference type="InterPro" id="IPR035437">
    <property type="entry name" value="SNase_OB-fold_sf"/>
</dbReference>
<gene>
    <name evidence="3" type="ORF">SAMN04488056_10327</name>
</gene>
<evidence type="ECO:0000256" key="1">
    <source>
        <dbReference type="SAM" id="SignalP"/>
    </source>
</evidence>
<evidence type="ECO:0000259" key="2">
    <source>
        <dbReference type="PROSITE" id="PS50830"/>
    </source>
</evidence>
<dbReference type="AlphaFoldDB" id="A0A1I5E530"/>
<feature type="signal peptide" evidence="1">
    <location>
        <begin position="1"/>
        <end position="19"/>
    </location>
</feature>
<dbReference type="EMBL" id="FOVR01000003">
    <property type="protein sequence ID" value="SFO06403.1"/>
    <property type="molecule type" value="Genomic_DNA"/>
</dbReference>
<dbReference type="Gene3D" id="2.40.50.90">
    <property type="match status" value="1"/>
</dbReference>